<dbReference type="GO" id="GO:0006402">
    <property type="term" value="P:mRNA catabolic process"/>
    <property type="evidence" value="ECO:0007669"/>
    <property type="project" value="UniProtKB-UniRule"/>
</dbReference>
<evidence type="ECO:0000256" key="7">
    <source>
        <dbReference type="ARBA" id="ARBA00022989"/>
    </source>
</evidence>
<feature type="transmembrane region" description="Helical" evidence="10">
    <location>
        <begin position="6"/>
        <end position="23"/>
    </location>
</feature>
<dbReference type="SUPFAM" id="SSF54791">
    <property type="entry name" value="Eukaryotic type KH-domain (KH-domain type I)"/>
    <property type="match status" value="1"/>
</dbReference>
<dbReference type="Pfam" id="PF01966">
    <property type="entry name" value="HD"/>
    <property type="match status" value="1"/>
</dbReference>
<proteinExistence type="inferred from homology"/>
<dbReference type="FunFam" id="3.30.1370.10:FF:000006">
    <property type="entry name" value="Ribonuclease Y"/>
    <property type="match status" value="1"/>
</dbReference>
<keyword evidence="12" id="KW-0175">Coiled coil</keyword>
<feature type="domain" description="HD" evidence="13">
    <location>
        <begin position="335"/>
        <end position="428"/>
    </location>
</feature>
<dbReference type="RefSeq" id="WP_118990771.1">
    <property type="nucleotide sequence ID" value="NZ_CP023434.1"/>
</dbReference>
<evidence type="ECO:0000259" key="13">
    <source>
        <dbReference type="PROSITE" id="PS51831"/>
    </source>
</evidence>
<dbReference type="EC" id="3.1.-.-" evidence="10 11"/>
<dbReference type="InterPro" id="IPR017705">
    <property type="entry name" value="Ribonuclease_Y"/>
</dbReference>
<dbReference type="GO" id="GO:0005886">
    <property type="term" value="C:plasma membrane"/>
    <property type="evidence" value="ECO:0007669"/>
    <property type="project" value="UniProtKB-SubCell"/>
</dbReference>
<dbReference type="AlphaFoldDB" id="A0A347WLB4"/>
<keyword evidence="3 10" id="KW-0540">Nuclease</keyword>
<evidence type="ECO:0000256" key="8">
    <source>
        <dbReference type="ARBA" id="ARBA00061537"/>
    </source>
</evidence>
<gene>
    <name evidence="10 14" type="primary">rny</name>
    <name evidence="14" type="ORF">CL176_07590</name>
</gene>
<keyword evidence="10" id="KW-1003">Cell membrane</keyword>
<dbReference type="InterPro" id="IPR036612">
    <property type="entry name" value="KH_dom_type_1_sf"/>
</dbReference>
<dbReference type="InterPro" id="IPR004088">
    <property type="entry name" value="KH_dom_type_1"/>
</dbReference>
<keyword evidence="6 10" id="KW-0694">RNA-binding</keyword>
<dbReference type="GO" id="GO:0004521">
    <property type="term" value="F:RNA endonuclease activity"/>
    <property type="evidence" value="ECO:0007669"/>
    <property type="project" value="UniProtKB-UniRule"/>
</dbReference>
<keyword evidence="4 10" id="KW-0255">Endonuclease</keyword>
<dbReference type="PROSITE" id="PS50084">
    <property type="entry name" value="KH_TYPE_1"/>
    <property type="match status" value="1"/>
</dbReference>
<dbReference type="InterPro" id="IPR006674">
    <property type="entry name" value="HD_domain"/>
</dbReference>
<dbReference type="PROSITE" id="PS51831">
    <property type="entry name" value="HD"/>
    <property type="match status" value="1"/>
</dbReference>
<comment type="similarity">
    <text evidence="8 10">Belongs to the RNase Y family.</text>
</comment>
<dbReference type="CDD" id="cd22431">
    <property type="entry name" value="KH-I_RNaseY"/>
    <property type="match status" value="1"/>
</dbReference>
<dbReference type="SMART" id="SM00322">
    <property type="entry name" value="KH"/>
    <property type="match status" value="1"/>
</dbReference>
<evidence type="ECO:0000256" key="10">
    <source>
        <dbReference type="HAMAP-Rule" id="MF_00335"/>
    </source>
</evidence>
<evidence type="ECO:0000256" key="6">
    <source>
        <dbReference type="ARBA" id="ARBA00022884"/>
    </source>
</evidence>
<dbReference type="SMART" id="SM00471">
    <property type="entry name" value="HDc"/>
    <property type="match status" value="1"/>
</dbReference>
<accession>A0A347WLB4</accession>
<dbReference type="HAMAP" id="MF_00335">
    <property type="entry name" value="RNase_Y"/>
    <property type="match status" value="1"/>
</dbReference>
<sequence>MDFGTIAFAIVTLIIGIIVGFLVKNSIDKKQMNDANANAEVIVDDAIRQAQTLKREALFEAKEENLRYRNEVEEELKERRSEITRSENRLIQKEASLDQKSATLDQRELNIEAKEETYLQKQAELVEKEKDIDTLIEQQQSELEKVAAMSRDEAQNLILAQTEQELEQDIAIRVRDAEQQIKDESTRTAKEIILQAIQRTSTDIVADNSVSVVHLPNDDMKGRIIGREGRNIKSFESLTGIDLIIDDTPDTVLLSGFDPIRREIAKIALEKLIQDGRIHPGRIEEMVERARKEVDERIREVGEEATFELGLHQVHPDLIKIIGRLAYRTSYGQNVLNHSVEVAKLTGYLAGELGEDVQLAKRAGLFHDIGKALDQEVEGTHVEIGVEIAKRYKEPEVVINSIASHHGDTPPTSNIAVLVAVADALSASRPGARSESLENYVRRLEQLEEIANAYQGVDHSYAIQAGRELRVIVKPNEVNDAQSAKLAYDIKSQVESEMTYPGNVKVTVIREMRAIEVAK</sequence>
<dbReference type="InterPro" id="IPR006675">
    <property type="entry name" value="HDIG_dom"/>
</dbReference>
<evidence type="ECO:0000256" key="12">
    <source>
        <dbReference type="SAM" id="Coils"/>
    </source>
</evidence>
<dbReference type="Gene3D" id="1.10.3210.10">
    <property type="entry name" value="Hypothetical protein af1432"/>
    <property type="match status" value="1"/>
</dbReference>
<evidence type="ECO:0000256" key="2">
    <source>
        <dbReference type="ARBA" id="ARBA00022692"/>
    </source>
</evidence>
<dbReference type="InterPro" id="IPR004087">
    <property type="entry name" value="KH_dom"/>
</dbReference>
<keyword evidence="5 10" id="KW-0378">Hydrolase</keyword>
<dbReference type="InterPro" id="IPR022711">
    <property type="entry name" value="RNase_Y_N"/>
</dbReference>
<evidence type="ECO:0000313" key="15">
    <source>
        <dbReference type="Proteomes" id="UP000263232"/>
    </source>
</evidence>
<name>A0A347WLB4_9LACT</name>
<dbReference type="SUPFAM" id="SSF109604">
    <property type="entry name" value="HD-domain/PDEase-like"/>
    <property type="match status" value="1"/>
</dbReference>
<dbReference type="PANTHER" id="PTHR12826:SF15">
    <property type="entry name" value="RIBONUCLEASE Y"/>
    <property type="match status" value="1"/>
</dbReference>
<dbReference type="NCBIfam" id="TIGR00277">
    <property type="entry name" value="HDIG"/>
    <property type="match status" value="1"/>
</dbReference>
<protein>
    <recommendedName>
        <fullName evidence="9 10">Ribonuclease Y</fullName>
        <shortName evidence="10">RNase Y</shortName>
        <ecNumber evidence="10 11">3.1.-.-</ecNumber>
    </recommendedName>
</protein>
<dbReference type="EMBL" id="CP023434">
    <property type="protein sequence ID" value="AXY25871.1"/>
    <property type="molecule type" value="Genomic_DNA"/>
</dbReference>
<comment type="subcellular location">
    <subcellularLocation>
        <location evidence="1 10">Cell membrane</location>
        <topology evidence="1 10">Single-pass membrane protein</topology>
    </subcellularLocation>
</comment>
<dbReference type="Proteomes" id="UP000263232">
    <property type="component" value="Chromosome"/>
</dbReference>
<evidence type="ECO:0000256" key="5">
    <source>
        <dbReference type="ARBA" id="ARBA00022801"/>
    </source>
</evidence>
<dbReference type="GO" id="GO:0003723">
    <property type="term" value="F:RNA binding"/>
    <property type="evidence" value="ECO:0007669"/>
    <property type="project" value="UniProtKB-UniRule"/>
</dbReference>
<dbReference type="OrthoDB" id="9803205at2"/>
<keyword evidence="7 10" id="KW-1133">Transmembrane helix</keyword>
<keyword evidence="10" id="KW-0472">Membrane</keyword>
<dbReference type="NCBIfam" id="TIGR03319">
    <property type="entry name" value="RNase_Y"/>
    <property type="match status" value="1"/>
</dbReference>
<evidence type="ECO:0000256" key="4">
    <source>
        <dbReference type="ARBA" id="ARBA00022759"/>
    </source>
</evidence>
<reference evidence="14 15" key="1">
    <citation type="submission" date="2017-09" db="EMBL/GenBank/DDBJ databases">
        <title>Complete genome sequence of Oxytococcus suis strain ZY16052.</title>
        <authorList>
            <person name="Li F."/>
        </authorList>
    </citation>
    <scope>NUCLEOTIDE SEQUENCE [LARGE SCALE GENOMIC DNA]</scope>
    <source>
        <strain evidence="14 15">ZY16052</strain>
    </source>
</reference>
<feature type="coiled-coil region" evidence="12">
    <location>
        <begin position="36"/>
        <end position="138"/>
    </location>
</feature>
<organism evidence="14 15">
    <name type="scientific">Suicoccus acidiformans</name>
    <dbReference type="NCBI Taxonomy" id="2036206"/>
    <lineage>
        <taxon>Bacteria</taxon>
        <taxon>Bacillati</taxon>
        <taxon>Bacillota</taxon>
        <taxon>Bacilli</taxon>
        <taxon>Lactobacillales</taxon>
        <taxon>Aerococcaceae</taxon>
        <taxon>Suicoccus</taxon>
    </lineage>
</organism>
<dbReference type="KEGG" id="abae:CL176_07590"/>
<dbReference type="CDD" id="cd00077">
    <property type="entry name" value="HDc"/>
    <property type="match status" value="1"/>
</dbReference>
<dbReference type="Pfam" id="PF00013">
    <property type="entry name" value="KH_1"/>
    <property type="match status" value="1"/>
</dbReference>
<dbReference type="PANTHER" id="PTHR12826">
    <property type="entry name" value="RIBONUCLEASE Y"/>
    <property type="match status" value="1"/>
</dbReference>
<dbReference type="Pfam" id="PF12072">
    <property type="entry name" value="RNase_Y_N"/>
    <property type="match status" value="1"/>
</dbReference>
<evidence type="ECO:0000256" key="1">
    <source>
        <dbReference type="ARBA" id="ARBA00004162"/>
    </source>
</evidence>
<dbReference type="InterPro" id="IPR003607">
    <property type="entry name" value="HD/PDEase_dom"/>
</dbReference>
<dbReference type="FunFam" id="1.10.3210.10:FF:000003">
    <property type="entry name" value="Ribonuclease Y"/>
    <property type="match status" value="1"/>
</dbReference>
<evidence type="ECO:0000256" key="3">
    <source>
        <dbReference type="ARBA" id="ARBA00022722"/>
    </source>
</evidence>
<dbReference type="Gene3D" id="3.30.1370.10">
    <property type="entry name" value="K Homology domain, type 1"/>
    <property type="match status" value="1"/>
</dbReference>
<evidence type="ECO:0000256" key="9">
    <source>
        <dbReference type="ARBA" id="ARBA00073072"/>
    </source>
</evidence>
<evidence type="ECO:0000313" key="14">
    <source>
        <dbReference type="EMBL" id="AXY25871.1"/>
    </source>
</evidence>
<keyword evidence="15" id="KW-1185">Reference proteome</keyword>
<dbReference type="GO" id="GO:0016787">
    <property type="term" value="F:hydrolase activity"/>
    <property type="evidence" value="ECO:0007669"/>
    <property type="project" value="UniProtKB-KW"/>
</dbReference>
<evidence type="ECO:0000256" key="11">
    <source>
        <dbReference type="NCBIfam" id="TIGR03319"/>
    </source>
</evidence>
<keyword evidence="2 10" id="KW-0812">Transmembrane</keyword>
<comment type="function">
    <text evidence="10">Endoribonuclease that initiates mRNA decay.</text>
</comment>